<dbReference type="KEGG" id="tpe:Tpen_1702"/>
<dbReference type="HOGENOM" id="CLU_1912444_0_0_2"/>
<evidence type="ECO:0000313" key="2">
    <source>
        <dbReference type="Proteomes" id="UP000000641"/>
    </source>
</evidence>
<dbReference type="STRING" id="368408.Tpen_1702"/>
<organism evidence="1 2">
    <name type="scientific">Thermofilum pendens (strain DSM 2475 / Hrk 5)</name>
    <dbReference type="NCBI Taxonomy" id="368408"/>
    <lineage>
        <taxon>Archaea</taxon>
        <taxon>Thermoproteota</taxon>
        <taxon>Thermoprotei</taxon>
        <taxon>Thermofilales</taxon>
        <taxon>Thermofilaceae</taxon>
        <taxon>Thermofilum</taxon>
    </lineage>
</organism>
<keyword evidence="2" id="KW-1185">Reference proteome</keyword>
<evidence type="ECO:0000313" key="1">
    <source>
        <dbReference type="EMBL" id="ABL79097.1"/>
    </source>
</evidence>
<reference evidence="2" key="1">
    <citation type="journal article" date="2008" name="J. Bacteriol.">
        <title>Genome sequence of Thermofilum pendens reveals an exceptional loss of biosynthetic pathways without genome reduction.</title>
        <authorList>
            <person name="Anderson I."/>
            <person name="Rodriguez J."/>
            <person name="Susanti D."/>
            <person name="Porat I."/>
            <person name="Reich C."/>
            <person name="Ulrich L.E."/>
            <person name="Elkins J.G."/>
            <person name="Mavromatis K."/>
            <person name="Lykidis A."/>
            <person name="Kim E."/>
            <person name="Thompson L.S."/>
            <person name="Nolan M."/>
            <person name="Land M."/>
            <person name="Copeland A."/>
            <person name="Lapidus A."/>
            <person name="Lucas S."/>
            <person name="Detter C."/>
            <person name="Zhulin I.B."/>
            <person name="Olsen G.J."/>
            <person name="Whitman W."/>
            <person name="Mukhopadhyay B."/>
            <person name="Bristow J."/>
            <person name="Kyrpides N."/>
        </authorList>
    </citation>
    <scope>NUCLEOTIDE SEQUENCE [LARGE SCALE GENOMIC DNA]</scope>
    <source>
        <strain evidence="2">DSM 2475 / Hrk 5</strain>
    </source>
</reference>
<accession>A1S0W7</accession>
<dbReference type="AlphaFoldDB" id="A1S0W7"/>
<gene>
    <name evidence="1" type="ordered locus">Tpen_1702</name>
</gene>
<name>A1S0W7_THEPD</name>
<dbReference type="EMBL" id="CP000505">
    <property type="protein sequence ID" value="ABL79097.1"/>
    <property type="molecule type" value="Genomic_DNA"/>
</dbReference>
<dbReference type="Proteomes" id="UP000000641">
    <property type="component" value="Chromosome"/>
</dbReference>
<proteinExistence type="predicted"/>
<dbReference type="EnsemblBacteria" id="ABL79097">
    <property type="protein sequence ID" value="ABL79097"/>
    <property type="gene ID" value="Tpen_1702"/>
</dbReference>
<dbReference type="eggNOG" id="arCOG07347">
    <property type="taxonomic scope" value="Archaea"/>
</dbReference>
<evidence type="ECO:0008006" key="3">
    <source>
        <dbReference type="Google" id="ProtNLM"/>
    </source>
</evidence>
<protein>
    <recommendedName>
        <fullName evidence="3">ERCC4 domain-containing protein</fullName>
    </recommendedName>
</protein>
<sequence length="132" mass="14586">MVAVKIDLEELARAVNWRGKRADYLLVGEGAVAVVEETERAKIDDVRKLESTVEALLRGPLAAAVPGLCNPFRIVAVLHSKRGVDSMVYRELMSQTRKRGVVYRAANCQQQLERVLREHGFSESSAAPPNAD</sequence>